<dbReference type="EMBL" id="PJZK01000025">
    <property type="protein sequence ID" value="PLR44744.1"/>
    <property type="molecule type" value="Genomic_DNA"/>
</dbReference>
<name>A0A2N5EIH6_9GAMM</name>
<dbReference type="Pfam" id="PF16931">
    <property type="entry name" value="Phage_holin_8"/>
    <property type="match status" value="1"/>
</dbReference>
<feature type="transmembrane region" description="Helical" evidence="1">
    <location>
        <begin position="31"/>
        <end position="50"/>
    </location>
</feature>
<evidence type="ECO:0000256" key="1">
    <source>
        <dbReference type="SAM" id="Phobius"/>
    </source>
</evidence>
<keyword evidence="1" id="KW-0472">Membrane</keyword>
<keyword evidence="1" id="KW-1133">Transmembrane helix</keyword>
<keyword evidence="1" id="KW-0812">Transmembrane</keyword>
<feature type="transmembrane region" description="Helical" evidence="1">
    <location>
        <begin position="57"/>
        <end position="81"/>
    </location>
</feature>
<accession>A0A2N5EIH6</accession>
<evidence type="ECO:0000313" key="3">
    <source>
        <dbReference type="Proteomes" id="UP000234626"/>
    </source>
</evidence>
<proteinExistence type="predicted"/>
<dbReference type="OrthoDB" id="6506755at2"/>
<protein>
    <recommendedName>
        <fullName evidence="4">Holin</fullName>
    </recommendedName>
</protein>
<feature type="transmembrane region" description="Helical" evidence="1">
    <location>
        <begin position="93"/>
        <end position="113"/>
    </location>
</feature>
<evidence type="ECO:0000313" key="2">
    <source>
        <dbReference type="EMBL" id="PLR44744.1"/>
    </source>
</evidence>
<sequence>MPDALNAGDSGKAGVTLFTPFLGLHISHDPGVILGAFSGSLIFIISAADLPRWARIASFTASMVIGVIAAEFTASLLSFLLEKMFSLPVVTPVAVGATLTSVAAVRVLMFLSVKPQKTASLFDTLRKREKK</sequence>
<dbReference type="RefSeq" id="WP_101835922.1">
    <property type="nucleotide sequence ID" value="NZ_PJZK01000025.1"/>
</dbReference>
<dbReference type="Proteomes" id="UP000234626">
    <property type="component" value="Unassembled WGS sequence"/>
</dbReference>
<comment type="caution">
    <text evidence="2">The sequence shown here is derived from an EMBL/GenBank/DDBJ whole genome shotgun (WGS) entry which is preliminary data.</text>
</comment>
<dbReference type="InterPro" id="IPR032637">
    <property type="entry name" value="Phage_holin-like"/>
</dbReference>
<dbReference type="AlphaFoldDB" id="A0A2N5EIH6"/>
<evidence type="ECO:0008006" key="4">
    <source>
        <dbReference type="Google" id="ProtNLM"/>
    </source>
</evidence>
<reference evidence="2 3" key="1">
    <citation type="submission" date="2017-12" db="EMBL/GenBank/DDBJ databases">
        <title>Characterization of six clinical isolates of Enterochimera gen. nov., a novel genus of the Yersiniaciae family and the three species Enterochimera arupensis sp. nov., Enterochimera coloradensis sp. nov, and Enterochimera californica sp. nov.</title>
        <authorList>
            <person name="Rossi A."/>
            <person name="Fisher M."/>
        </authorList>
    </citation>
    <scope>NUCLEOTIDE SEQUENCE [LARGE SCALE GENOMIC DNA]</scope>
    <source>
        <strain evidence="2 3">2016Iso1</strain>
    </source>
</reference>
<organism evidence="2 3">
    <name type="scientific">Chimaeribacter arupi</name>
    <dbReference type="NCBI Taxonomy" id="2060066"/>
    <lineage>
        <taxon>Bacteria</taxon>
        <taxon>Pseudomonadati</taxon>
        <taxon>Pseudomonadota</taxon>
        <taxon>Gammaproteobacteria</taxon>
        <taxon>Enterobacterales</taxon>
        <taxon>Yersiniaceae</taxon>
        <taxon>Chimaeribacter</taxon>
    </lineage>
</organism>
<gene>
    <name evidence="2" type="ORF">CYR34_18655</name>
</gene>
<keyword evidence="3" id="KW-1185">Reference proteome</keyword>